<evidence type="ECO:0000313" key="3">
    <source>
        <dbReference type="EMBL" id="MVT64954.1"/>
    </source>
</evidence>
<evidence type="ECO:0000256" key="1">
    <source>
        <dbReference type="SAM" id="MobiDB-lite"/>
    </source>
</evidence>
<protein>
    <submittedName>
        <fullName evidence="3">F0F1 ATP synthase assembly protein I</fullName>
    </submittedName>
</protein>
<feature type="compositionally biased region" description="Basic and acidic residues" evidence="1">
    <location>
        <begin position="19"/>
        <end position="30"/>
    </location>
</feature>
<dbReference type="AlphaFoldDB" id="A0A844SM00"/>
<dbReference type="Proteomes" id="UP000436468">
    <property type="component" value="Unassembled WGS sequence"/>
</dbReference>
<name>A0A844SM00_9BRAD</name>
<sequence length="131" mass="14547">MGGYRRNGVGKEVMSDSQFKNDLDRESTSDADLTKRLRKLDDRIAQTKAEHSDRHDNERQRTSLANRSALAYGFHLSSEFIASVLGGGVVGWSLDYFLPTSPWGLIAFVLIGFAVGLVNIVKSTKARHPDH</sequence>
<dbReference type="EMBL" id="WQNF01000004">
    <property type="protein sequence ID" value="MVT64954.1"/>
    <property type="molecule type" value="Genomic_DNA"/>
</dbReference>
<feature type="transmembrane region" description="Helical" evidence="2">
    <location>
        <begin position="69"/>
        <end position="94"/>
    </location>
</feature>
<keyword evidence="2" id="KW-1133">Transmembrane helix</keyword>
<organism evidence="3 4">
    <name type="scientific">Bradyrhizobium pachyrhizi</name>
    <dbReference type="NCBI Taxonomy" id="280333"/>
    <lineage>
        <taxon>Bacteria</taxon>
        <taxon>Pseudomonadati</taxon>
        <taxon>Pseudomonadota</taxon>
        <taxon>Alphaproteobacteria</taxon>
        <taxon>Hyphomicrobiales</taxon>
        <taxon>Nitrobacteraceae</taxon>
        <taxon>Bradyrhizobium</taxon>
    </lineage>
</organism>
<dbReference type="InterPro" id="IPR032820">
    <property type="entry name" value="ATPase_put"/>
</dbReference>
<keyword evidence="2" id="KW-0812">Transmembrane</keyword>
<accession>A0A844SM00</accession>
<evidence type="ECO:0000256" key="2">
    <source>
        <dbReference type="SAM" id="Phobius"/>
    </source>
</evidence>
<dbReference type="Pfam" id="PF09527">
    <property type="entry name" value="ATPase_gene1"/>
    <property type="match status" value="1"/>
</dbReference>
<gene>
    <name evidence="3" type="ORF">GPL21_07520</name>
</gene>
<feature type="region of interest" description="Disordered" evidence="1">
    <location>
        <begin position="1"/>
        <end position="30"/>
    </location>
</feature>
<reference evidence="3 4" key="1">
    <citation type="submission" date="2019-12" db="EMBL/GenBank/DDBJ databases">
        <title>Draft genome sequences Bradyrhizobium cajani AMBPC1010, Bradyrhizobium pachyrhizi AMBPC1040 and Bradyrhizobium yuanmingense ALSPC3051, three plant growth promoting strains isolated from nodules of Cajanus cajan L. in Dominican Republic.</title>
        <authorList>
            <person name="Flores-Felix J.D."/>
            <person name="Araujo J."/>
            <person name="Diaz-Alcantara C."/>
            <person name="Gonzalez-Andres F."/>
            <person name="Velazquez E."/>
        </authorList>
    </citation>
    <scope>NUCLEOTIDE SEQUENCE [LARGE SCALE GENOMIC DNA]</scope>
    <source>
        <strain evidence="3 4">1040</strain>
    </source>
</reference>
<proteinExistence type="predicted"/>
<comment type="caution">
    <text evidence="3">The sequence shown here is derived from an EMBL/GenBank/DDBJ whole genome shotgun (WGS) entry which is preliminary data.</text>
</comment>
<keyword evidence="4" id="KW-1185">Reference proteome</keyword>
<feature type="transmembrane region" description="Helical" evidence="2">
    <location>
        <begin position="100"/>
        <end position="121"/>
    </location>
</feature>
<keyword evidence="2" id="KW-0472">Membrane</keyword>
<evidence type="ECO:0000313" key="4">
    <source>
        <dbReference type="Proteomes" id="UP000436468"/>
    </source>
</evidence>